<organism evidence="9 10">
    <name type="scientific">Balneicella halophila</name>
    <dbReference type="NCBI Taxonomy" id="1537566"/>
    <lineage>
        <taxon>Bacteria</taxon>
        <taxon>Pseudomonadati</taxon>
        <taxon>Bacteroidota</taxon>
        <taxon>Bacteroidia</taxon>
        <taxon>Bacteroidales</taxon>
        <taxon>Balneicellaceae</taxon>
        <taxon>Balneicella</taxon>
    </lineage>
</organism>
<comment type="catalytic activity">
    <reaction evidence="6">
        <text>Fe-coproporphyrin III + 2 H(+) = coproporphyrin III + Fe(2+)</text>
        <dbReference type="Rhea" id="RHEA:49572"/>
        <dbReference type="ChEBI" id="CHEBI:15378"/>
        <dbReference type="ChEBI" id="CHEBI:29033"/>
        <dbReference type="ChEBI" id="CHEBI:68438"/>
        <dbReference type="ChEBI" id="CHEBI:131725"/>
        <dbReference type="EC" id="4.99.1.9"/>
    </reaction>
    <physiologicalReaction direction="right-to-left" evidence="6">
        <dbReference type="Rhea" id="RHEA:49574"/>
    </physiologicalReaction>
</comment>
<dbReference type="GO" id="GO:0005737">
    <property type="term" value="C:cytoplasm"/>
    <property type="evidence" value="ECO:0007669"/>
    <property type="project" value="UniProtKB-SubCell"/>
</dbReference>
<dbReference type="EMBL" id="QENZ01000005">
    <property type="protein sequence ID" value="PVX49932.1"/>
    <property type="molecule type" value="Genomic_DNA"/>
</dbReference>
<dbReference type="CDD" id="cd00419">
    <property type="entry name" value="Ferrochelatase_C"/>
    <property type="match status" value="1"/>
</dbReference>
<feature type="binding site" evidence="7">
    <location>
        <position position="194"/>
    </location>
    <ligand>
        <name>Fe(2+)</name>
        <dbReference type="ChEBI" id="CHEBI:29033"/>
    </ligand>
</feature>
<sequence length="346" mass="39669">MSKSRKCLLLLNVGTPDSPEKSDVRRYLTQFLNDKRVIDLPWLGRKILVNGIIIPFRVNTSVKIYSELWAKHGRILDTLTQRLTMKLQKHFEGDLAVKYAMRYGNPSMDKAFDEIKEEGYDELILFPLFPQYAMSTTQTCLEEAHRLIKKKGVKLRTEIVPSFFNDELFVEGIAKQAKTQFDIEAYDHILFSYHGLPNRHLRKAHKNIGYSSNTIEGCSCEKRLEGFKIGCYKAECYETSRLLAKELNISEKNYTVAFQSRLSKDWLKPFSDVTVTELAKQGAKKALVFTPSFTIDCLETLNEIGEEYAEEFYKAGGKQLDLVPCLNDSDEMVKLADSLLKNVVSE</sequence>
<dbReference type="PANTHER" id="PTHR11108:SF1">
    <property type="entry name" value="FERROCHELATASE, MITOCHONDRIAL"/>
    <property type="match status" value="1"/>
</dbReference>
<keyword evidence="7" id="KW-0963">Cytoplasm</keyword>
<evidence type="ECO:0000313" key="9">
    <source>
        <dbReference type="EMBL" id="PVX49932.1"/>
    </source>
</evidence>
<keyword evidence="4 7" id="KW-0456">Lyase</keyword>
<evidence type="ECO:0000256" key="3">
    <source>
        <dbReference type="ARBA" id="ARBA00023133"/>
    </source>
</evidence>
<evidence type="ECO:0000256" key="2">
    <source>
        <dbReference type="ARBA" id="ARBA00023004"/>
    </source>
</evidence>
<gene>
    <name evidence="7" type="primary">hemH</name>
    <name evidence="9" type="ORF">C7377_1571</name>
</gene>
<comment type="catalytic activity">
    <reaction evidence="7">
        <text>heme b + 2 H(+) = protoporphyrin IX + Fe(2+)</text>
        <dbReference type="Rhea" id="RHEA:22584"/>
        <dbReference type="ChEBI" id="CHEBI:15378"/>
        <dbReference type="ChEBI" id="CHEBI:29033"/>
        <dbReference type="ChEBI" id="CHEBI:57306"/>
        <dbReference type="ChEBI" id="CHEBI:60344"/>
        <dbReference type="EC" id="4.98.1.1"/>
    </reaction>
</comment>
<dbReference type="Gene3D" id="3.40.50.1400">
    <property type="match status" value="3"/>
</dbReference>
<evidence type="ECO:0000313" key="10">
    <source>
        <dbReference type="Proteomes" id="UP000251835"/>
    </source>
</evidence>
<dbReference type="InterPro" id="IPR033644">
    <property type="entry name" value="Ferrochelatase_C"/>
</dbReference>
<dbReference type="GO" id="GO:0006783">
    <property type="term" value="P:heme biosynthetic process"/>
    <property type="evidence" value="ECO:0007669"/>
    <property type="project" value="UniProtKB-UniRule"/>
</dbReference>
<dbReference type="EC" id="4.98.1.1" evidence="7"/>
<proteinExistence type="inferred from homology"/>
<comment type="caution">
    <text evidence="9">The sequence shown here is derived from an EMBL/GenBank/DDBJ whole genome shotgun (WGS) entry which is preliminary data.</text>
</comment>
<evidence type="ECO:0000256" key="4">
    <source>
        <dbReference type="ARBA" id="ARBA00023239"/>
    </source>
</evidence>
<dbReference type="SUPFAM" id="SSF53800">
    <property type="entry name" value="Chelatase"/>
    <property type="match status" value="1"/>
</dbReference>
<protein>
    <recommendedName>
        <fullName evidence="7">Ferrochelatase</fullName>
        <ecNumber evidence="7">4.98.1.1</ecNumber>
    </recommendedName>
    <alternativeName>
        <fullName evidence="7">Heme synthase</fullName>
    </alternativeName>
    <alternativeName>
        <fullName evidence="7">Protoheme ferro-lyase</fullName>
    </alternativeName>
</protein>
<dbReference type="CDD" id="cd03411">
    <property type="entry name" value="Ferrochelatase_N"/>
    <property type="match status" value="1"/>
</dbReference>
<dbReference type="InterPro" id="IPR001015">
    <property type="entry name" value="Ferrochelatase"/>
</dbReference>
<evidence type="ECO:0000256" key="6">
    <source>
        <dbReference type="ARBA" id="ARBA00024536"/>
    </source>
</evidence>
<keyword evidence="7" id="KW-0479">Metal-binding</keyword>
<dbReference type="GO" id="GO:0046872">
    <property type="term" value="F:metal ion binding"/>
    <property type="evidence" value="ECO:0007669"/>
    <property type="project" value="UniProtKB-KW"/>
</dbReference>
<comment type="subcellular location">
    <subcellularLocation>
        <location evidence="7">Cytoplasm</location>
    </subcellularLocation>
</comment>
<dbReference type="NCBIfam" id="TIGR00109">
    <property type="entry name" value="hemH"/>
    <property type="match status" value="1"/>
</dbReference>
<dbReference type="UniPathway" id="UPA00252">
    <property type="reaction ID" value="UER00325"/>
</dbReference>
<dbReference type="RefSeq" id="WP_116496792.1">
    <property type="nucleotide sequence ID" value="NZ_QENZ01000005.1"/>
</dbReference>
<dbReference type="InterPro" id="IPR033659">
    <property type="entry name" value="Ferrochelatase_N"/>
</dbReference>
<keyword evidence="3 7" id="KW-0350">Heme biosynthesis</keyword>
<reference evidence="9 10" key="1">
    <citation type="submission" date="2018-05" db="EMBL/GenBank/DDBJ databases">
        <title>Genomic Encyclopedia of Type Strains, Phase IV (KMG-IV): sequencing the most valuable type-strain genomes for metagenomic binning, comparative biology and taxonomic classification.</title>
        <authorList>
            <person name="Goeker M."/>
        </authorList>
    </citation>
    <scope>NUCLEOTIDE SEQUENCE [LARGE SCALE GENOMIC DNA]</scope>
    <source>
        <strain evidence="9 10">DSM 28579</strain>
    </source>
</reference>
<dbReference type="HAMAP" id="MF_00323">
    <property type="entry name" value="Ferrochelatase"/>
    <property type="match status" value="1"/>
</dbReference>
<comment type="similarity">
    <text evidence="1 7 8">Belongs to the ferrochelatase family.</text>
</comment>
<comment type="function">
    <text evidence="7">Catalyzes the ferrous insertion into protoporphyrin IX.</text>
</comment>
<comment type="pathway">
    <text evidence="7">Porphyrin-containing compound metabolism; protoheme biosynthesis; protoheme from protoporphyrin-IX: step 1/1.</text>
</comment>
<dbReference type="Pfam" id="PF00762">
    <property type="entry name" value="Ferrochelatase"/>
    <property type="match status" value="1"/>
</dbReference>
<evidence type="ECO:0000256" key="8">
    <source>
        <dbReference type="RuleBase" id="RU004185"/>
    </source>
</evidence>
<dbReference type="Proteomes" id="UP000251835">
    <property type="component" value="Unassembled WGS sequence"/>
</dbReference>
<dbReference type="PANTHER" id="PTHR11108">
    <property type="entry name" value="FERROCHELATASE"/>
    <property type="match status" value="1"/>
</dbReference>
<keyword evidence="2 7" id="KW-0408">Iron</keyword>
<keyword evidence="10" id="KW-1185">Reference proteome</keyword>
<accession>A0A7L4UN11</accession>
<dbReference type="GO" id="GO:0004325">
    <property type="term" value="F:ferrochelatase activity"/>
    <property type="evidence" value="ECO:0007669"/>
    <property type="project" value="UniProtKB-UniRule"/>
</dbReference>
<dbReference type="OrthoDB" id="9809741at2"/>
<name>A0A7L4UN11_BALHA</name>
<evidence type="ECO:0000256" key="5">
    <source>
        <dbReference type="ARBA" id="ARBA00023244"/>
    </source>
</evidence>
<keyword evidence="5 7" id="KW-0627">Porphyrin biosynthesis</keyword>
<dbReference type="AlphaFoldDB" id="A0A7L4UN11"/>
<evidence type="ECO:0000256" key="1">
    <source>
        <dbReference type="ARBA" id="ARBA00007718"/>
    </source>
</evidence>
<evidence type="ECO:0000256" key="7">
    <source>
        <dbReference type="HAMAP-Rule" id="MF_00323"/>
    </source>
</evidence>
<feature type="binding site" evidence="7">
    <location>
        <position position="299"/>
    </location>
    <ligand>
        <name>Fe(2+)</name>
        <dbReference type="ChEBI" id="CHEBI:29033"/>
    </ligand>
</feature>